<feature type="transmembrane region" description="Helical" evidence="2">
    <location>
        <begin position="99"/>
        <end position="116"/>
    </location>
</feature>
<proteinExistence type="predicted"/>
<feature type="transmembrane region" description="Helical" evidence="2">
    <location>
        <begin position="43"/>
        <end position="62"/>
    </location>
</feature>
<keyword evidence="2" id="KW-0812">Transmembrane</keyword>
<name>A0ABT1JEU6_ACTCY</name>
<evidence type="ECO:0000313" key="3">
    <source>
        <dbReference type="EMBL" id="MCP2330933.1"/>
    </source>
</evidence>
<dbReference type="Proteomes" id="UP000791080">
    <property type="component" value="Unassembled WGS sequence"/>
</dbReference>
<feature type="transmembrane region" description="Helical" evidence="2">
    <location>
        <begin position="175"/>
        <end position="203"/>
    </location>
</feature>
<feature type="region of interest" description="Disordered" evidence="1">
    <location>
        <begin position="221"/>
        <end position="245"/>
    </location>
</feature>
<dbReference type="NCBIfam" id="NF041646">
    <property type="entry name" value="VC0807_fam"/>
    <property type="match status" value="1"/>
</dbReference>
<sequence length="245" mass="26588">MGGDERRPRSPVRPARVLGGVFLDAGLSVSAYLVFRWAGAGDYLALLAGTVVAGLRLGWVLLRTRRLDAFALFMTATFAVGLGLSFVTGDARFLLLKESVGTAVTGLLFLLTCLLRRPLLYAASKRFAGLDAAESTAWDERWRASPHFRRLFYRTTIVWGLGFVAEAVLRVPLVFLLPIPVVATVGSLGTPVLIVGLLGWTLWYGPRRELRVQEIERAEAAGAAGTDRENALPAGTEARDWTTSG</sequence>
<evidence type="ECO:0000313" key="4">
    <source>
        <dbReference type="Proteomes" id="UP000791080"/>
    </source>
</evidence>
<feature type="transmembrane region" description="Helical" evidence="2">
    <location>
        <begin position="69"/>
        <end position="87"/>
    </location>
</feature>
<keyword evidence="2" id="KW-1133">Transmembrane helix</keyword>
<organism evidence="3 4">
    <name type="scientific">Actinoalloteichus caeruleus DSM 43889</name>
    <dbReference type="NCBI Taxonomy" id="1120930"/>
    <lineage>
        <taxon>Bacteria</taxon>
        <taxon>Bacillati</taxon>
        <taxon>Actinomycetota</taxon>
        <taxon>Actinomycetes</taxon>
        <taxon>Pseudonocardiales</taxon>
        <taxon>Pseudonocardiaceae</taxon>
        <taxon>Actinoalloteichus</taxon>
        <taxon>Actinoalloteichus cyanogriseus</taxon>
    </lineage>
</organism>
<gene>
    <name evidence="3" type="ORF">G443_001203</name>
</gene>
<feature type="transmembrane region" description="Helical" evidence="2">
    <location>
        <begin position="151"/>
        <end position="169"/>
    </location>
</feature>
<keyword evidence="4" id="KW-1185">Reference proteome</keyword>
<evidence type="ECO:0000256" key="1">
    <source>
        <dbReference type="SAM" id="MobiDB-lite"/>
    </source>
</evidence>
<dbReference type="EMBL" id="AUBJ02000001">
    <property type="protein sequence ID" value="MCP2330933.1"/>
    <property type="molecule type" value="Genomic_DNA"/>
</dbReference>
<feature type="transmembrane region" description="Helical" evidence="2">
    <location>
        <begin position="17"/>
        <end position="37"/>
    </location>
</feature>
<protein>
    <submittedName>
        <fullName evidence="3">Intracellular septation protein A</fullName>
    </submittedName>
</protein>
<dbReference type="RefSeq" id="WP_155886259.1">
    <property type="nucleotide sequence ID" value="NZ_AUBJ02000001.1"/>
</dbReference>
<keyword evidence="2" id="KW-0472">Membrane</keyword>
<comment type="caution">
    <text evidence="3">The sequence shown here is derived from an EMBL/GenBank/DDBJ whole genome shotgun (WGS) entry which is preliminary data.</text>
</comment>
<reference evidence="3 4" key="1">
    <citation type="submission" date="2022-06" db="EMBL/GenBank/DDBJ databases">
        <title>Genomic Encyclopedia of Type Strains, Phase I: the one thousand microbial genomes (KMG-I) project.</title>
        <authorList>
            <person name="Kyrpides N."/>
        </authorList>
    </citation>
    <scope>NUCLEOTIDE SEQUENCE [LARGE SCALE GENOMIC DNA]</scope>
    <source>
        <strain evidence="3 4">DSM 43889</strain>
    </source>
</reference>
<evidence type="ECO:0000256" key="2">
    <source>
        <dbReference type="SAM" id="Phobius"/>
    </source>
</evidence>
<accession>A0ABT1JEU6</accession>